<protein>
    <submittedName>
        <fullName evidence="1">Uncharacterized protein</fullName>
    </submittedName>
</protein>
<gene>
    <name evidence="1" type="ORF">TTEB3V08_LOCUS7248</name>
</gene>
<evidence type="ECO:0000313" key="1">
    <source>
        <dbReference type="EMBL" id="CAD7459288.1"/>
    </source>
</evidence>
<accession>A0A7R9NWY5</accession>
<name>A0A7R9NWY5_9NEOP</name>
<reference evidence="1" key="1">
    <citation type="submission" date="2020-11" db="EMBL/GenBank/DDBJ databases">
        <authorList>
            <person name="Tran Van P."/>
        </authorList>
    </citation>
    <scope>NUCLEOTIDE SEQUENCE</scope>
</reference>
<sequence length="62" mass="6970">MDLKEIGCNEVDWIELLNIGTGCNVMDWIELAEDSDKFHYQNSTLAVAGTDCAIEVWSVPEH</sequence>
<dbReference type="AlphaFoldDB" id="A0A7R9NWY5"/>
<organism evidence="1">
    <name type="scientific">Timema tahoe</name>
    <dbReference type="NCBI Taxonomy" id="61484"/>
    <lineage>
        <taxon>Eukaryota</taxon>
        <taxon>Metazoa</taxon>
        <taxon>Ecdysozoa</taxon>
        <taxon>Arthropoda</taxon>
        <taxon>Hexapoda</taxon>
        <taxon>Insecta</taxon>
        <taxon>Pterygota</taxon>
        <taxon>Neoptera</taxon>
        <taxon>Polyneoptera</taxon>
        <taxon>Phasmatodea</taxon>
        <taxon>Timematodea</taxon>
        <taxon>Timematoidea</taxon>
        <taxon>Timematidae</taxon>
        <taxon>Timema</taxon>
    </lineage>
</organism>
<dbReference type="EMBL" id="OE002765">
    <property type="protein sequence ID" value="CAD7459288.1"/>
    <property type="molecule type" value="Genomic_DNA"/>
</dbReference>
<proteinExistence type="predicted"/>